<dbReference type="SUPFAM" id="SSF52540">
    <property type="entry name" value="P-loop containing nucleoside triphosphate hydrolases"/>
    <property type="match status" value="1"/>
</dbReference>
<keyword evidence="6" id="KW-1185">Reference proteome</keyword>
<dbReference type="InterPro" id="IPR027417">
    <property type="entry name" value="P-loop_NTPase"/>
</dbReference>
<dbReference type="GO" id="GO:0016887">
    <property type="term" value="F:ATP hydrolysis activity"/>
    <property type="evidence" value="ECO:0007669"/>
    <property type="project" value="InterPro"/>
</dbReference>
<dbReference type="SMART" id="SM00382">
    <property type="entry name" value="AAA"/>
    <property type="match status" value="1"/>
</dbReference>
<dbReference type="Pfam" id="PF00005">
    <property type="entry name" value="ABC_tran"/>
    <property type="match status" value="1"/>
</dbReference>
<evidence type="ECO:0000256" key="3">
    <source>
        <dbReference type="ARBA" id="ARBA00022840"/>
    </source>
</evidence>
<dbReference type="GO" id="GO:0005524">
    <property type="term" value="F:ATP binding"/>
    <property type="evidence" value="ECO:0007669"/>
    <property type="project" value="UniProtKB-KW"/>
</dbReference>
<gene>
    <name evidence="5" type="ORF">ADS77_07865</name>
</gene>
<feature type="domain" description="ABC transporter" evidence="4">
    <location>
        <begin position="6"/>
        <end position="232"/>
    </location>
</feature>
<evidence type="ECO:0000313" key="6">
    <source>
        <dbReference type="Proteomes" id="UP000037848"/>
    </source>
</evidence>
<evidence type="ECO:0000256" key="2">
    <source>
        <dbReference type="ARBA" id="ARBA00022741"/>
    </source>
</evidence>
<dbReference type="InterPro" id="IPR051782">
    <property type="entry name" value="ABC_Transporter_VariousFunc"/>
</dbReference>
<comment type="caution">
    <text evidence="5">The sequence shown here is derived from an EMBL/GenBank/DDBJ whole genome shotgun (WGS) entry which is preliminary data.</text>
</comment>
<dbReference type="RefSeq" id="WP_054453801.1">
    <property type="nucleotide sequence ID" value="NZ_LHPH01000007.1"/>
</dbReference>
<sequence>MEQPLLSYNNIYKSYDQRSVLNNVSLVLEPGMVIGLLGKNGAGKTTLLRSALGLIAPDQGEIRVFGEPSDKLSAQSKAQIGYVPQQTFGYEGFKVADALALHRSFYPTWDLQLEAKWLKRFELATDAAINDLSIGQRQTLALIMAMAYHPKLLILDEPVASLDPIARREFMGDLFDLALDSGSGILFSSHITSDIERVASHIALIKDAELILIDELDVVRDTIRRVNFTEQNIDLSAYRVLNLQANSAIIYGYQGEPIPGALAINHLSLEQLFVELHG</sequence>
<dbReference type="PATRIC" id="fig|187330.3.peg.3613"/>
<dbReference type="PROSITE" id="PS50893">
    <property type="entry name" value="ABC_TRANSPORTER_2"/>
    <property type="match status" value="1"/>
</dbReference>
<name>A0A0N0M0T1_9GAMM</name>
<keyword evidence="3" id="KW-0067">ATP-binding</keyword>
<organism evidence="5 6">
    <name type="scientific">Pseudoalteromonas porphyrae</name>
    <dbReference type="NCBI Taxonomy" id="187330"/>
    <lineage>
        <taxon>Bacteria</taxon>
        <taxon>Pseudomonadati</taxon>
        <taxon>Pseudomonadota</taxon>
        <taxon>Gammaproteobacteria</taxon>
        <taxon>Alteromonadales</taxon>
        <taxon>Pseudoalteromonadaceae</taxon>
        <taxon>Pseudoalteromonas</taxon>
    </lineage>
</organism>
<dbReference type="InterPro" id="IPR003593">
    <property type="entry name" value="AAA+_ATPase"/>
</dbReference>
<keyword evidence="2" id="KW-0547">Nucleotide-binding</keyword>
<protein>
    <submittedName>
        <fullName evidence="5">ABC transporter</fullName>
    </submittedName>
</protein>
<evidence type="ECO:0000259" key="4">
    <source>
        <dbReference type="PROSITE" id="PS50893"/>
    </source>
</evidence>
<keyword evidence="1" id="KW-0813">Transport</keyword>
<dbReference type="AlphaFoldDB" id="A0A0N0M0T1"/>
<dbReference type="PANTHER" id="PTHR42939">
    <property type="entry name" value="ABC TRANSPORTER ATP-BINDING PROTEIN ALBC-RELATED"/>
    <property type="match status" value="1"/>
</dbReference>
<dbReference type="EMBL" id="LHPH01000007">
    <property type="protein sequence ID" value="KPH63819.1"/>
    <property type="molecule type" value="Genomic_DNA"/>
</dbReference>
<dbReference type="STRING" id="187330.AMS58_02420"/>
<dbReference type="Proteomes" id="UP000037848">
    <property type="component" value="Unassembled WGS sequence"/>
</dbReference>
<proteinExistence type="predicted"/>
<dbReference type="InterPro" id="IPR003439">
    <property type="entry name" value="ABC_transporter-like_ATP-bd"/>
</dbReference>
<evidence type="ECO:0000256" key="1">
    <source>
        <dbReference type="ARBA" id="ARBA00022448"/>
    </source>
</evidence>
<dbReference type="Gene3D" id="3.40.50.300">
    <property type="entry name" value="P-loop containing nucleotide triphosphate hydrolases"/>
    <property type="match status" value="1"/>
</dbReference>
<reference evidence="5 6" key="1">
    <citation type="submission" date="2015-08" db="EMBL/GenBank/DDBJ databases">
        <title>Draft Genome Sequence of Pseudoalteromonas porphyrae UCD-SED14.</title>
        <authorList>
            <person name="Coil D.A."/>
            <person name="Jospin G."/>
            <person name="Lee R.D."/>
            <person name="Eisen J.A."/>
        </authorList>
    </citation>
    <scope>NUCLEOTIDE SEQUENCE [LARGE SCALE GENOMIC DNA]</scope>
    <source>
        <strain evidence="5 6">UCD-SED14</strain>
    </source>
</reference>
<dbReference type="OrthoDB" id="9804819at2"/>
<evidence type="ECO:0000313" key="5">
    <source>
        <dbReference type="EMBL" id="KPH63819.1"/>
    </source>
</evidence>
<dbReference type="CDD" id="cd03230">
    <property type="entry name" value="ABC_DR_subfamily_A"/>
    <property type="match status" value="1"/>
</dbReference>
<dbReference type="PANTHER" id="PTHR42939:SF1">
    <property type="entry name" value="ABC TRANSPORTER ATP-BINDING PROTEIN ALBC-RELATED"/>
    <property type="match status" value="1"/>
</dbReference>
<accession>A0A0N0M0T1</accession>